<name>A0A0A9H3Y3_ARUDO</name>
<organism evidence="1">
    <name type="scientific">Arundo donax</name>
    <name type="common">Giant reed</name>
    <name type="synonym">Donax arundinaceus</name>
    <dbReference type="NCBI Taxonomy" id="35708"/>
    <lineage>
        <taxon>Eukaryota</taxon>
        <taxon>Viridiplantae</taxon>
        <taxon>Streptophyta</taxon>
        <taxon>Embryophyta</taxon>
        <taxon>Tracheophyta</taxon>
        <taxon>Spermatophyta</taxon>
        <taxon>Magnoliopsida</taxon>
        <taxon>Liliopsida</taxon>
        <taxon>Poales</taxon>
        <taxon>Poaceae</taxon>
        <taxon>PACMAD clade</taxon>
        <taxon>Arundinoideae</taxon>
        <taxon>Arundineae</taxon>
        <taxon>Arundo</taxon>
    </lineage>
</organism>
<accession>A0A0A9H3Y3</accession>
<dbReference type="EMBL" id="GBRH01165971">
    <property type="protein sequence ID" value="JAE31925.1"/>
    <property type="molecule type" value="Transcribed_RNA"/>
</dbReference>
<proteinExistence type="predicted"/>
<reference evidence="1" key="2">
    <citation type="journal article" date="2015" name="Data Brief">
        <title>Shoot transcriptome of the giant reed, Arundo donax.</title>
        <authorList>
            <person name="Barrero R.A."/>
            <person name="Guerrero F.D."/>
            <person name="Moolhuijzen P."/>
            <person name="Goolsby J.A."/>
            <person name="Tidwell J."/>
            <person name="Bellgard S.E."/>
            <person name="Bellgard M.I."/>
        </authorList>
    </citation>
    <scope>NUCLEOTIDE SEQUENCE</scope>
    <source>
        <tissue evidence="1">Shoot tissue taken approximately 20 cm above the soil surface</tissue>
    </source>
</reference>
<reference evidence="1" key="1">
    <citation type="submission" date="2014-09" db="EMBL/GenBank/DDBJ databases">
        <authorList>
            <person name="Magalhaes I.L.F."/>
            <person name="Oliveira U."/>
            <person name="Santos F.R."/>
            <person name="Vidigal T.H.D.A."/>
            <person name="Brescovit A.D."/>
            <person name="Santos A.J."/>
        </authorList>
    </citation>
    <scope>NUCLEOTIDE SEQUENCE</scope>
    <source>
        <tissue evidence="1">Shoot tissue taken approximately 20 cm above the soil surface</tissue>
    </source>
</reference>
<sequence length="23" mass="2620">MDIVNVSQDTCLLIHPILQIKLL</sequence>
<protein>
    <submittedName>
        <fullName evidence="1">Uncharacterized protein</fullName>
    </submittedName>
</protein>
<evidence type="ECO:0000313" key="1">
    <source>
        <dbReference type="EMBL" id="JAE31925.1"/>
    </source>
</evidence>
<dbReference type="AlphaFoldDB" id="A0A0A9H3Y3"/>